<comment type="subcellular location">
    <subcellularLocation>
        <location evidence="1 5 6">Nucleus</location>
    </subcellularLocation>
</comment>
<dbReference type="SUPFAM" id="SSF46689">
    <property type="entry name" value="Homeodomain-like"/>
    <property type="match status" value="1"/>
</dbReference>
<feature type="domain" description="Homeobox" evidence="8">
    <location>
        <begin position="152"/>
        <end position="212"/>
    </location>
</feature>
<evidence type="ECO:0000256" key="2">
    <source>
        <dbReference type="ARBA" id="ARBA00023125"/>
    </source>
</evidence>
<gene>
    <name evidence="9" type="ORF">MCOS_LOCUS2036</name>
</gene>
<evidence type="ECO:0000256" key="3">
    <source>
        <dbReference type="ARBA" id="ARBA00023155"/>
    </source>
</evidence>
<dbReference type="GO" id="GO:0000981">
    <property type="term" value="F:DNA-binding transcription factor activity, RNA polymerase II-specific"/>
    <property type="evidence" value="ECO:0007669"/>
    <property type="project" value="InterPro"/>
</dbReference>
<dbReference type="WBParaSite" id="MCU_007661-RA">
    <property type="protein sequence ID" value="MCU_007661-RA"/>
    <property type="gene ID" value="MCU_007661"/>
</dbReference>
<dbReference type="Proteomes" id="UP000267029">
    <property type="component" value="Unassembled WGS sequence"/>
</dbReference>
<dbReference type="InterPro" id="IPR050394">
    <property type="entry name" value="Homeobox_NK-like"/>
</dbReference>
<reference evidence="9 10" key="1">
    <citation type="submission" date="2018-10" db="EMBL/GenBank/DDBJ databases">
        <authorList>
            <consortium name="Pathogen Informatics"/>
        </authorList>
    </citation>
    <scope>NUCLEOTIDE SEQUENCE [LARGE SCALE GENOMIC DNA]</scope>
</reference>
<evidence type="ECO:0000256" key="7">
    <source>
        <dbReference type="SAM" id="MobiDB-lite"/>
    </source>
</evidence>
<dbReference type="AlphaFoldDB" id="A0A0R3U5M9"/>
<feature type="region of interest" description="Disordered" evidence="7">
    <location>
        <begin position="83"/>
        <end position="157"/>
    </location>
</feature>
<dbReference type="GO" id="GO:0000978">
    <property type="term" value="F:RNA polymerase II cis-regulatory region sequence-specific DNA binding"/>
    <property type="evidence" value="ECO:0007669"/>
    <property type="project" value="TreeGrafter"/>
</dbReference>
<dbReference type="InterPro" id="IPR001356">
    <property type="entry name" value="HD"/>
</dbReference>
<evidence type="ECO:0000259" key="8">
    <source>
        <dbReference type="PROSITE" id="PS50071"/>
    </source>
</evidence>
<feature type="compositionally biased region" description="Low complexity" evidence="7">
    <location>
        <begin position="253"/>
        <end position="276"/>
    </location>
</feature>
<feature type="region of interest" description="Disordered" evidence="7">
    <location>
        <begin position="237"/>
        <end position="305"/>
    </location>
</feature>
<dbReference type="Pfam" id="PF00046">
    <property type="entry name" value="Homeodomain"/>
    <property type="match status" value="1"/>
</dbReference>
<dbReference type="STRING" id="53468.A0A0R3U5M9"/>
<keyword evidence="3 5" id="KW-0371">Homeobox</keyword>
<evidence type="ECO:0000313" key="10">
    <source>
        <dbReference type="Proteomes" id="UP000267029"/>
    </source>
</evidence>
<reference evidence="11" key="2">
    <citation type="submission" date="2019-11" db="UniProtKB">
        <authorList>
            <consortium name="WormBaseParasite"/>
        </authorList>
    </citation>
    <scope>IDENTIFICATION</scope>
</reference>
<dbReference type="CDD" id="cd00086">
    <property type="entry name" value="homeodomain"/>
    <property type="match status" value="1"/>
</dbReference>
<dbReference type="PROSITE" id="PS00027">
    <property type="entry name" value="HOMEOBOX_1"/>
    <property type="match status" value="1"/>
</dbReference>
<evidence type="ECO:0000256" key="4">
    <source>
        <dbReference type="ARBA" id="ARBA00023242"/>
    </source>
</evidence>
<feature type="compositionally biased region" description="Basic residues" evidence="7">
    <location>
        <begin position="127"/>
        <end position="157"/>
    </location>
</feature>
<proteinExistence type="predicted"/>
<keyword evidence="10" id="KW-1185">Reference proteome</keyword>
<name>A0A0R3U5M9_MESCO</name>
<dbReference type="PANTHER" id="PTHR24340">
    <property type="entry name" value="HOMEOBOX PROTEIN NKX"/>
    <property type="match status" value="1"/>
</dbReference>
<protein>
    <submittedName>
        <fullName evidence="11">Homeobox domain-containing protein</fullName>
    </submittedName>
</protein>
<evidence type="ECO:0000313" key="11">
    <source>
        <dbReference type="WBParaSite" id="MCU_007661-RA"/>
    </source>
</evidence>
<evidence type="ECO:0000256" key="6">
    <source>
        <dbReference type="RuleBase" id="RU000682"/>
    </source>
</evidence>
<dbReference type="InterPro" id="IPR017970">
    <property type="entry name" value="Homeobox_CS"/>
</dbReference>
<keyword evidence="2 5" id="KW-0238">DNA-binding</keyword>
<dbReference type="OrthoDB" id="3137333at2759"/>
<dbReference type="InterPro" id="IPR009057">
    <property type="entry name" value="Homeodomain-like_sf"/>
</dbReference>
<keyword evidence="4 5" id="KW-0539">Nucleus</keyword>
<evidence type="ECO:0000313" key="9">
    <source>
        <dbReference type="EMBL" id="VDD76033.1"/>
    </source>
</evidence>
<dbReference type="InterPro" id="IPR020479">
    <property type="entry name" value="HD_metazoa"/>
</dbReference>
<dbReference type="Gene3D" id="1.10.10.60">
    <property type="entry name" value="Homeodomain-like"/>
    <property type="match status" value="1"/>
</dbReference>
<organism evidence="9 10">
    <name type="scientific">Mesocestoides corti</name>
    <name type="common">Flatworm</name>
    <dbReference type="NCBI Taxonomy" id="53468"/>
    <lineage>
        <taxon>Eukaryota</taxon>
        <taxon>Metazoa</taxon>
        <taxon>Spiralia</taxon>
        <taxon>Lophotrochozoa</taxon>
        <taxon>Platyhelminthes</taxon>
        <taxon>Cestoda</taxon>
        <taxon>Eucestoda</taxon>
        <taxon>Cyclophyllidea</taxon>
        <taxon>Mesocestoididae</taxon>
        <taxon>Mesocestoides</taxon>
    </lineage>
</organism>
<dbReference type="PANTHER" id="PTHR24340:SF116">
    <property type="entry name" value="HOMEOBOX PROTEIN CEH-28"/>
    <property type="match status" value="1"/>
</dbReference>
<dbReference type="SMART" id="SM00389">
    <property type="entry name" value="HOX"/>
    <property type="match status" value="1"/>
</dbReference>
<evidence type="ECO:0000256" key="5">
    <source>
        <dbReference type="PROSITE-ProRule" id="PRU00108"/>
    </source>
</evidence>
<evidence type="ECO:0000256" key="1">
    <source>
        <dbReference type="ARBA" id="ARBA00004123"/>
    </source>
</evidence>
<dbReference type="GO" id="GO:0030154">
    <property type="term" value="P:cell differentiation"/>
    <property type="evidence" value="ECO:0007669"/>
    <property type="project" value="TreeGrafter"/>
</dbReference>
<accession>A0A0R3U5M9</accession>
<dbReference type="GO" id="GO:0005634">
    <property type="term" value="C:nucleus"/>
    <property type="evidence" value="ECO:0007669"/>
    <property type="project" value="UniProtKB-SubCell"/>
</dbReference>
<feature type="DNA-binding region" description="Homeobox" evidence="5">
    <location>
        <begin position="154"/>
        <end position="213"/>
    </location>
</feature>
<dbReference type="PROSITE" id="PS50071">
    <property type="entry name" value="HOMEOBOX_2"/>
    <property type="match status" value="1"/>
</dbReference>
<dbReference type="EMBL" id="UXSR01000304">
    <property type="protein sequence ID" value="VDD76033.1"/>
    <property type="molecule type" value="Genomic_DNA"/>
</dbReference>
<sequence>MTYYSRCGWFTASEHVPYTSISAKEPNQTQPWDYQTVAPPGFVNTTDFDLETLVENEQKCHYISPVNHDYQSKPHEMAERNEVDMDRDDGDEDDDDDDDGDVKDEDEEEEEKKTSSGCPPLQQRQRLTPHTHLHNHSHHHQQQHHHNHSRSPSKRKPRILFSQAQVYELEKRFNQQRYLSAPEREQLALHLKMSSQQVKIWFQNRRYKLKRQLQEKGLDQPISNPVVSQTYITPPSYVDFENSHRTSEDAFEAEASSSIEHRQQQQQQQQQQQRQQPTVWHGYTPASPHSWYTPPQPRTTWLEPGFDGSSTWNTGQVYGGLLGQHLLPQRQSTIGFYDQATPSSSTSSVSPGVTDSGLSYQTGGLSCEGCA</sequence>
<feature type="compositionally biased region" description="Acidic residues" evidence="7">
    <location>
        <begin position="85"/>
        <end position="110"/>
    </location>
</feature>
<dbReference type="PRINTS" id="PR00024">
    <property type="entry name" value="HOMEOBOX"/>
</dbReference>